<accession>H2ZJG4</accession>
<proteinExistence type="predicted"/>
<dbReference type="Ensembl" id="ENSCSAVT00000017923.1">
    <property type="protein sequence ID" value="ENSCSAVP00000017730.1"/>
    <property type="gene ID" value="ENSCSAVG00000010436.1"/>
</dbReference>
<evidence type="ECO:0000313" key="1">
    <source>
        <dbReference type="Ensembl" id="ENSCSAVP00000017730.1"/>
    </source>
</evidence>
<dbReference type="HOGENOM" id="CLU_2215752_0_0_1"/>
<reference evidence="1" key="2">
    <citation type="submission" date="2025-08" db="UniProtKB">
        <authorList>
            <consortium name="Ensembl"/>
        </authorList>
    </citation>
    <scope>IDENTIFICATION</scope>
</reference>
<dbReference type="InParanoid" id="H2ZJG4"/>
<dbReference type="Proteomes" id="UP000007875">
    <property type="component" value="Unassembled WGS sequence"/>
</dbReference>
<sequence>MQALFLLEGSLLDGVSAEERKHMMEDASSSLDEQPELSSRAVIALAKCAVHLADLGLVSGQLSSIECISMYKNGHSVILLQALKGGETISHSKLGTELSTVQQPIKN</sequence>
<name>H2ZJG4_CIOSA</name>
<protein>
    <submittedName>
        <fullName evidence="1">Uncharacterized protein</fullName>
    </submittedName>
</protein>
<dbReference type="AlphaFoldDB" id="H2ZJG4"/>
<organism evidence="1 2">
    <name type="scientific">Ciona savignyi</name>
    <name type="common">Pacific transparent sea squirt</name>
    <dbReference type="NCBI Taxonomy" id="51511"/>
    <lineage>
        <taxon>Eukaryota</taxon>
        <taxon>Metazoa</taxon>
        <taxon>Chordata</taxon>
        <taxon>Tunicata</taxon>
        <taxon>Ascidiacea</taxon>
        <taxon>Phlebobranchia</taxon>
        <taxon>Cionidae</taxon>
        <taxon>Ciona</taxon>
    </lineage>
</organism>
<keyword evidence="2" id="KW-1185">Reference proteome</keyword>
<evidence type="ECO:0000313" key="2">
    <source>
        <dbReference type="Proteomes" id="UP000007875"/>
    </source>
</evidence>
<reference evidence="2" key="1">
    <citation type="submission" date="2003-08" db="EMBL/GenBank/DDBJ databases">
        <authorList>
            <person name="Birren B."/>
            <person name="Nusbaum C."/>
            <person name="Abebe A."/>
            <person name="Abouelleil A."/>
            <person name="Adekoya E."/>
            <person name="Ait-zahra M."/>
            <person name="Allen N."/>
            <person name="Allen T."/>
            <person name="An P."/>
            <person name="Anderson M."/>
            <person name="Anderson S."/>
            <person name="Arachchi H."/>
            <person name="Armbruster J."/>
            <person name="Bachantsang P."/>
            <person name="Baldwin J."/>
            <person name="Barry A."/>
            <person name="Bayul T."/>
            <person name="Blitshsteyn B."/>
            <person name="Bloom T."/>
            <person name="Blye J."/>
            <person name="Boguslavskiy L."/>
            <person name="Borowsky M."/>
            <person name="Boukhgalter B."/>
            <person name="Brunache A."/>
            <person name="Butler J."/>
            <person name="Calixte N."/>
            <person name="Calvo S."/>
            <person name="Camarata J."/>
            <person name="Campo K."/>
            <person name="Chang J."/>
            <person name="Cheshatsang Y."/>
            <person name="Citroen M."/>
            <person name="Collymore A."/>
            <person name="Considine T."/>
            <person name="Cook A."/>
            <person name="Cooke P."/>
            <person name="Corum B."/>
            <person name="Cuomo C."/>
            <person name="David R."/>
            <person name="Dawoe T."/>
            <person name="Degray S."/>
            <person name="Dodge S."/>
            <person name="Dooley K."/>
            <person name="Dorje P."/>
            <person name="Dorjee K."/>
            <person name="Dorris L."/>
            <person name="Duffey N."/>
            <person name="Dupes A."/>
            <person name="Elkins T."/>
            <person name="Engels R."/>
            <person name="Erickson J."/>
            <person name="Farina A."/>
            <person name="Faro S."/>
            <person name="Ferreira P."/>
            <person name="Fischer H."/>
            <person name="Fitzgerald M."/>
            <person name="Foley K."/>
            <person name="Gage D."/>
            <person name="Galagan J."/>
            <person name="Gearin G."/>
            <person name="Gnerre S."/>
            <person name="Gnirke A."/>
            <person name="Goyette A."/>
            <person name="Graham J."/>
            <person name="Grandbois E."/>
            <person name="Gyaltsen K."/>
            <person name="Hafez N."/>
            <person name="Hagopian D."/>
            <person name="Hagos B."/>
            <person name="Hall J."/>
            <person name="Hatcher B."/>
            <person name="Heller A."/>
            <person name="Higgins H."/>
            <person name="Honan T."/>
            <person name="Horn A."/>
            <person name="Houde N."/>
            <person name="Hughes L."/>
            <person name="Hulme W."/>
            <person name="Husby E."/>
            <person name="Iliev I."/>
            <person name="Jaffe D."/>
            <person name="Jones C."/>
            <person name="Kamal M."/>
            <person name="Kamat A."/>
            <person name="Kamvysselis M."/>
            <person name="Karlsson E."/>
            <person name="Kells C."/>
            <person name="Kieu A."/>
            <person name="Kisner P."/>
            <person name="Kodira C."/>
            <person name="Kulbokas E."/>
            <person name="Labutti K."/>
            <person name="Lama D."/>
            <person name="Landers T."/>
            <person name="Leger J."/>
            <person name="Levine S."/>
            <person name="Lewis D."/>
            <person name="Lewis T."/>
            <person name="Lindblad-toh K."/>
            <person name="Liu X."/>
            <person name="Lokyitsang T."/>
            <person name="Lokyitsang Y."/>
            <person name="Lucien O."/>
            <person name="Lui A."/>
            <person name="Ma L.J."/>
            <person name="Mabbitt R."/>
            <person name="Macdonald J."/>
            <person name="Maclean C."/>
            <person name="Major J."/>
            <person name="Manning J."/>
            <person name="Marabella R."/>
            <person name="Maru K."/>
            <person name="Matthews C."/>
            <person name="Mauceli E."/>
            <person name="Mccarthy M."/>
            <person name="Mcdonough S."/>
            <person name="Mcghee T."/>
            <person name="Meldrim J."/>
            <person name="Meneus L."/>
            <person name="Mesirov J."/>
            <person name="Mihalev A."/>
            <person name="Mihova T."/>
            <person name="Mikkelsen T."/>
            <person name="Mlenga V."/>
            <person name="Moru K."/>
            <person name="Mozes J."/>
            <person name="Mulrain L."/>
            <person name="Munson G."/>
            <person name="Naylor J."/>
            <person name="Newes C."/>
            <person name="Nguyen C."/>
            <person name="Nguyen N."/>
            <person name="Nguyen T."/>
            <person name="Nicol R."/>
            <person name="Nielsen C."/>
            <person name="Nizzari M."/>
            <person name="Norbu C."/>
            <person name="Norbu N."/>
            <person name="O'donnell P."/>
            <person name="Okoawo O."/>
            <person name="O'leary S."/>
            <person name="Omotosho B."/>
            <person name="O'neill K."/>
            <person name="Osman S."/>
            <person name="Parker S."/>
            <person name="Perrin D."/>
            <person name="Phunkhang P."/>
            <person name="Piqani B."/>
            <person name="Purcell S."/>
            <person name="Rachupka T."/>
            <person name="Ramasamy U."/>
            <person name="Rameau R."/>
            <person name="Ray V."/>
            <person name="Raymond C."/>
            <person name="Retta R."/>
            <person name="Richardson S."/>
            <person name="Rise C."/>
            <person name="Rodriguez J."/>
            <person name="Rogers J."/>
            <person name="Rogov P."/>
            <person name="Rutman M."/>
            <person name="Schupbach R."/>
            <person name="Seaman C."/>
            <person name="Settipalli S."/>
            <person name="Sharpe T."/>
            <person name="Sheridan J."/>
            <person name="Sherpa N."/>
            <person name="Shi J."/>
            <person name="Smirnov S."/>
            <person name="Smith C."/>
            <person name="Sougnez C."/>
            <person name="Spencer B."/>
            <person name="Stalker J."/>
            <person name="Stange-thomann N."/>
            <person name="Stavropoulos S."/>
            <person name="Stetson K."/>
            <person name="Stone C."/>
            <person name="Stone S."/>
            <person name="Stubbs M."/>
            <person name="Talamas J."/>
            <person name="Tchuinga P."/>
            <person name="Tenzing P."/>
            <person name="Tesfaye S."/>
            <person name="Theodore J."/>
            <person name="Thoulutsang Y."/>
            <person name="Topham K."/>
            <person name="Towey S."/>
            <person name="Tsamla T."/>
            <person name="Tsomo N."/>
            <person name="Vallee D."/>
            <person name="Vassiliev H."/>
            <person name="Venkataraman V."/>
            <person name="Vinson J."/>
            <person name="Vo A."/>
            <person name="Wade C."/>
            <person name="Wang S."/>
            <person name="Wangchuk T."/>
            <person name="Wangdi T."/>
            <person name="Whittaker C."/>
            <person name="Wilkinson J."/>
            <person name="Wu Y."/>
            <person name="Wyman D."/>
            <person name="Yadav S."/>
            <person name="Yang S."/>
            <person name="Yang X."/>
            <person name="Yeager S."/>
            <person name="Yee E."/>
            <person name="Young G."/>
            <person name="Zainoun J."/>
            <person name="Zembeck L."/>
            <person name="Zimmer A."/>
            <person name="Zody M."/>
            <person name="Lander E."/>
        </authorList>
    </citation>
    <scope>NUCLEOTIDE SEQUENCE [LARGE SCALE GENOMIC DNA]</scope>
</reference>
<dbReference type="GeneTree" id="ENSGT00530000068108"/>
<reference evidence="1" key="3">
    <citation type="submission" date="2025-09" db="UniProtKB">
        <authorList>
            <consortium name="Ensembl"/>
        </authorList>
    </citation>
    <scope>IDENTIFICATION</scope>
</reference>